<dbReference type="EMBL" id="CM003528">
    <property type="protein sequence ID" value="RCV08777.1"/>
    <property type="molecule type" value="Genomic_DNA"/>
</dbReference>
<reference evidence="2" key="1">
    <citation type="journal article" date="2012" name="Nat. Biotechnol.">
        <title>Reference genome sequence of the model plant Setaria.</title>
        <authorList>
            <person name="Bennetzen J.L."/>
            <person name="Schmutz J."/>
            <person name="Wang H."/>
            <person name="Percifield R."/>
            <person name="Hawkins J."/>
            <person name="Pontaroli A.C."/>
            <person name="Estep M."/>
            <person name="Feng L."/>
            <person name="Vaughn J.N."/>
            <person name="Grimwood J."/>
            <person name="Jenkins J."/>
            <person name="Barry K."/>
            <person name="Lindquist E."/>
            <person name="Hellsten U."/>
            <person name="Deshpande S."/>
            <person name="Wang X."/>
            <person name="Wu X."/>
            <person name="Mitros T."/>
            <person name="Triplett J."/>
            <person name="Yang X."/>
            <person name="Ye C.Y."/>
            <person name="Mauro-Herrera M."/>
            <person name="Wang L."/>
            <person name="Li P."/>
            <person name="Sharma M."/>
            <person name="Sharma R."/>
            <person name="Ronald P.C."/>
            <person name="Panaud O."/>
            <person name="Kellogg E.A."/>
            <person name="Brutnell T.P."/>
            <person name="Doust A.N."/>
            <person name="Tuskan G.A."/>
            <person name="Rokhsar D."/>
            <person name="Devos K.M."/>
        </authorList>
    </citation>
    <scope>NUCLEOTIDE SEQUENCE [LARGE SCALE GENOMIC DNA]</scope>
    <source>
        <strain evidence="2">Yugu1</strain>
    </source>
</reference>
<dbReference type="AlphaFoldDB" id="A0A368PSM4"/>
<protein>
    <submittedName>
        <fullName evidence="2">Uncharacterized protein</fullName>
    </submittedName>
</protein>
<evidence type="ECO:0000313" key="2">
    <source>
        <dbReference type="EMBL" id="RCV08777.1"/>
    </source>
</evidence>
<reference evidence="2" key="2">
    <citation type="submission" date="2015-07" db="EMBL/GenBank/DDBJ databases">
        <authorList>
            <person name="Noorani M."/>
        </authorList>
    </citation>
    <scope>NUCLEOTIDE SEQUENCE</scope>
    <source>
        <strain evidence="2">Yugu1</strain>
    </source>
</reference>
<accession>A0A368PSM4</accession>
<name>A0A368PSM4_SETIT</name>
<feature type="compositionally biased region" description="Basic and acidic residues" evidence="1">
    <location>
        <begin position="112"/>
        <end position="123"/>
    </location>
</feature>
<organism evidence="2">
    <name type="scientific">Setaria italica</name>
    <name type="common">Foxtail millet</name>
    <name type="synonym">Panicum italicum</name>
    <dbReference type="NCBI Taxonomy" id="4555"/>
    <lineage>
        <taxon>Eukaryota</taxon>
        <taxon>Viridiplantae</taxon>
        <taxon>Streptophyta</taxon>
        <taxon>Embryophyta</taxon>
        <taxon>Tracheophyta</taxon>
        <taxon>Spermatophyta</taxon>
        <taxon>Magnoliopsida</taxon>
        <taxon>Liliopsida</taxon>
        <taxon>Poales</taxon>
        <taxon>Poaceae</taxon>
        <taxon>PACMAD clade</taxon>
        <taxon>Panicoideae</taxon>
        <taxon>Panicodae</taxon>
        <taxon>Paniceae</taxon>
        <taxon>Cenchrinae</taxon>
        <taxon>Setaria</taxon>
    </lineage>
</organism>
<feature type="region of interest" description="Disordered" evidence="1">
    <location>
        <begin position="58"/>
        <end position="196"/>
    </location>
</feature>
<gene>
    <name evidence="2" type="ORF">SETIT_1G353700v2</name>
</gene>
<proteinExistence type="predicted"/>
<sequence>MSEDWRHLNCPNSGDRLRPDQPRPFCFFFRGLIFPVVGSVRISSGILSAGDASASAGGRRARRHAAPVHASQVGGPRAGRQAGKQGVGMRSLPPRGLPGSKLCHGNTGPGETETRARPVEPGRRKGSAKARVNGLRQRQQPVGPTADTCGAAAVRAWRRGARRPDTRPPWAVAGSRHVRGGDSGTVGRGRLLAAVP</sequence>
<evidence type="ECO:0000256" key="1">
    <source>
        <dbReference type="SAM" id="MobiDB-lite"/>
    </source>
</evidence>